<feature type="transmembrane region" description="Helical" evidence="1">
    <location>
        <begin position="31"/>
        <end position="51"/>
    </location>
</feature>
<dbReference type="Proteomes" id="UP000289316">
    <property type="component" value="Unassembled WGS sequence"/>
</dbReference>
<name>A0A4Q2A6Z5_9LACO</name>
<sequence>MLSSKRFWSLCLLLAVGSFLASLIKRDLWLLLAAGSLASITYFMGDDILFAEYNKKREAKRARLQKAFDDRRKM</sequence>
<proteinExistence type="predicted"/>
<dbReference type="AlphaFoldDB" id="A0A4Q2A6Z5"/>
<gene>
    <name evidence="2" type="ORF">D6C19_10430</name>
</gene>
<accession>A0A4Q2A6Z5</accession>
<keyword evidence="1" id="KW-0472">Membrane</keyword>
<keyword evidence="1" id="KW-1133">Transmembrane helix</keyword>
<comment type="caution">
    <text evidence="2">The sequence shown here is derived from an EMBL/GenBank/DDBJ whole genome shotgun (WGS) entry which is preliminary data.</text>
</comment>
<evidence type="ECO:0000256" key="1">
    <source>
        <dbReference type="SAM" id="Phobius"/>
    </source>
</evidence>
<keyword evidence="1" id="KW-0812">Transmembrane</keyword>
<organism evidence="2 3">
    <name type="scientific">Ligilactobacillus murinus</name>
    <dbReference type="NCBI Taxonomy" id="1622"/>
    <lineage>
        <taxon>Bacteria</taxon>
        <taxon>Bacillati</taxon>
        <taxon>Bacillota</taxon>
        <taxon>Bacilli</taxon>
        <taxon>Lactobacillales</taxon>
        <taxon>Lactobacillaceae</taxon>
        <taxon>Ligilactobacillus</taxon>
    </lineage>
</organism>
<protein>
    <submittedName>
        <fullName evidence="2">Uncharacterized protein</fullName>
    </submittedName>
</protein>
<evidence type="ECO:0000313" key="2">
    <source>
        <dbReference type="EMBL" id="RXV64967.1"/>
    </source>
</evidence>
<dbReference type="RefSeq" id="WP_129303357.1">
    <property type="nucleotide sequence ID" value="NZ_QZFR01000109.1"/>
</dbReference>
<evidence type="ECO:0000313" key="3">
    <source>
        <dbReference type="Proteomes" id="UP000289316"/>
    </source>
</evidence>
<dbReference type="EMBL" id="QZFR01000109">
    <property type="protein sequence ID" value="RXV64967.1"/>
    <property type="molecule type" value="Genomic_DNA"/>
</dbReference>
<reference evidence="2 3" key="1">
    <citation type="submission" date="2018-09" db="EMBL/GenBank/DDBJ databases">
        <title>Murine metabolic-syndrome-specific gut microbial biobank.</title>
        <authorList>
            <person name="Liu C."/>
        </authorList>
    </citation>
    <scope>NUCLEOTIDE SEQUENCE [LARGE SCALE GENOMIC DNA]</scope>
    <source>
        <strain evidence="2 3">C-30</strain>
    </source>
</reference>